<feature type="coiled-coil region" evidence="4">
    <location>
        <begin position="1445"/>
        <end position="1480"/>
    </location>
</feature>
<keyword evidence="1" id="KW-0813">Transport</keyword>
<feature type="domain" description="DOP1 N-terminal" evidence="5">
    <location>
        <begin position="7"/>
        <end position="293"/>
    </location>
</feature>
<evidence type="ECO:0000256" key="1">
    <source>
        <dbReference type="ARBA" id="ARBA00022448"/>
    </source>
</evidence>
<evidence type="ECO:0000256" key="2">
    <source>
        <dbReference type="ARBA" id="ARBA00022927"/>
    </source>
</evidence>
<dbReference type="InterPro" id="IPR040314">
    <property type="entry name" value="DOP1"/>
</dbReference>
<feature type="coiled-coil region" evidence="4">
    <location>
        <begin position="1776"/>
        <end position="1803"/>
    </location>
</feature>
<dbReference type="InterPro" id="IPR007249">
    <property type="entry name" value="DOP1_N"/>
</dbReference>
<evidence type="ECO:0000256" key="3">
    <source>
        <dbReference type="ARBA" id="ARBA00046326"/>
    </source>
</evidence>
<dbReference type="GO" id="GO:0006895">
    <property type="term" value="P:Golgi to endosome transport"/>
    <property type="evidence" value="ECO:0007669"/>
    <property type="project" value="InterPro"/>
</dbReference>
<dbReference type="EMBL" id="JAPDFW010000147">
    <property type="protein sequence ID" value="KAJ5066058.1"/>
    <property type="molecule type" value="Genomic_DNA"/>
</dbReference>
<dbReference type="OrthoDB" id="297643at2759"/>
<evidence type="ECO:0000256" key="4">
    <source>
        <dbReference type="SAM" id="Coils"/>
    </source>
</evidence>
<dbReference type="PANTHER" id="PTHR14042">
    <property type="entry name" value="DOPEY-RELATED"/>
    <property type="match status" value="1"/>
</dbReference>
<sequence>MTTFLSSTEKDFSKQIQKVLELFHKSKEWGDLIRNLHQLSKVLQSYNKIKAIPHKFLVAKQLSLCLNNDLPWGVHLKTIEIYAQIFQHIGHEILLKDFPVYSVGLFPAFQYSSNQVRLSILKLLERFVIPFGKQLDSILKGLIVAVLPGLEEEDAEISQRTLLFLQEIEQKADFQLFYVHLFKTMISNPKQTQNIINYLNFKFDLKSNNPKKQNFSIILENEFLNKILVESFVPFFKNEDILVLRKILDFITNQIPLRSKYLTREQKAQLLESCFKIFPRKDSTLKHRIFLWLDLENQKEIEEIQQLILSSFLRLFEENEQQNLKKMDLVIISESMENEKLLQLLSKKIIHLSINQFAKKENQIDGITIPKFNQEDVLEFLNSLVEQSLKEMSQEYPSKFFHEILSKITTLISEDGKLLKLNDETKLQIAQIFLYNLNRVQFQKSQEIESNSFVFTKESISHSFFINYCLFIKMFHQFIFHENGKIANSPKIIDSMLLLLEKTLIDLSSIAFDQHKIYLSQKFKESMAIVNDFAKQFFCLDFIWEKPSGGIEEFVQKILQKIHQFSQKPDIFQTDILFLFFIQIVKILLHLKNQAKSSKLINKFIKEFGQNGDLKQDEMEKPNEFIRNRNLLGKHFLSFSEFIIALSKKLFENLFVNKDTILKNEIVLLLNEIEELFPAEFAKIISDELTNIAEPIQGLVRYTAFWGFSESVSQDYFPSNECFHLFMSHIHASQNPFQVSFIENWISKTISNSKINKILDPIIMELFSLLMIYYSEGISNENPNLENTNHFSLLRIKDLILKQAEIRTNFNTKFIQHYQNFPDQGSYFEMLLIISSLFSVACLESGTETENEKQSNSFNNENNLIKIQTLQVMNNLLLMFQKNMQEFVQFSELFLKRLMIIVQELFHEIGASIQKADSMHQMHLLQTLSLSISILAKINQFEEVANSFSKFLHCDEFVSTIIAGLSQNPTEESSHSKYYYYYYSIGIPDQFVTYFSDIRLKWIDFVIDLSENIEPKEFLILSDIIKNICIQIQSKNQIVMSVFEMKNSRNLIEDQTLLHREMNYIQFLISGIHKIITTNKFQWTDSLANIAKSKNQDSKTENQDQEKKKESNFLISAPFSMISGLVSQIISTTSNESLSAAEKRQIIISWQLAFIINSIITFWDFTDHIKDLMENNQNNQNNNNNNNEDPFDLQMIYSLINDPIFQKITNQVGNELANLFLYLNKDFSEELLFSVLIVWNSWIGSENLRTKLFLLNHKELFHKQKALISIIIKTQVLPPAFLYQKFVSVLNVFQYEFNDVVMGQYPKFDVGNVQDDSRKEIGNTKQMQKDVTIYLKFTSSYYFLEIYFQYLIKFRKGINLNQELLQFLKEIVKMTQIPTTLFILFRAFKKLIRSLSNLPDDKKLCEDLRDFTKQLLTICFYYTSDSFQLKETQIKPIYFVHKNHFHKIQRENQEKKNEMNNLEKENNAKIENKKMTKEEKRIQLIQIQHLIHQHLKSLGLRSLSRSGEILHLVFTQESQIISILNSLNVPKNHFPYIIRNEAYFSQEILKILSHLSKYPEMLNVWKKNIWEIFMSEGFFPIKSQTITYWKEIVISLIKGDESLIDELLQNQVNTGVLSFVGNLVRKDRENEEVLLKIKILQRLAFIVLSSSFNQLSFKIEQIKQFLIDCLKLKSSSNLIKLIFLILQILIYKMDYLKISTMWQIILPEMMKIFSQNIVNQEIVFSGLKLLDFVLLLIPEHFQIFDWIFFFEKESQKHLFNQEIEFIPYFTKFGLGLKNEEKRNENENKNKNKNKKEEQKFNNQNQFKNQLLQIFKFKILMKQKKLYLHLH</sequence>
<dbReference type="OMA" id="QHEAITI"/>
<dbReference type="GO" id="GO:0005802">
    <property type="term" value="C:trans-Golgi network"/>
    <property type="evidence" value="ECO:0007669"/>
    <property type="project" value="TreeGrafter"/>
</dbReference>
<reference evidence="6" key="1">
    <citation type="submission" date="2022-10" db="EMBL/GenBank/DDBJ databases">
        <title>Novel sulphate-reducing endosymbionts in the free-living metamonad Anaeramoeba.</title>
        <authorList>
            <person name="Jerlstrom-Hultqvist J."/>
            <person name="Cepicka I."/>
            <person name="Gallot-Lavallee L."/>
            <person name="Salas-Leiva D."/>
            <person name="Curtis B.A."/>
            <person name="Zahonova K."/>
            <person name="Pipaliya S."/>
            <person name="Dacks J."/>
            <person name="Roger A.J."/>
        </authorList>
    </citation>
    <scope>NUCLEOTIDE SEQUENCE</scope>
    <source>
        <strain evidence="6">BMAN</strain>
    </source>
</reference>
<name>A0A9Q0R4F9_ANAIG</name>
<comment type="similarity">
    <text evidence="3">Belongs to the DOP1 family.</text>
</comment>
<dbReference type="PANTHER" id="PTHR14042:SF24">
    <property type="entry name" value="PROTEIN DOPEY-1 HOMOLOG"/>
    <property type="match status" value="1"/>
</dbReference>
<evidence type="ECO:0000313" key="7">
    <source>
        <dbReference type="Proteomes" id="UP001149090"/>
    </source>
</evidence>
<protein>
    <submittedName>
        <fullName evidence="6">Dopey-related</fullName>
    </submittedName>
</protein>
<proteinExistence type="inferred from homology"/>
<gene>
    <name evidence="6" type="ORF">M0811_03391</name>
</gene>
<comment type="caution">
    <text evidence="6">The sequence shown here is derived from an EMBL/GenBank/DDBJ whole genome shotgun (WGS) entry which is preliminary data.</text>
</comment>
<keyword evidence="7" id="KW-1185">Reference proteome</keyword>
<evidence type="ECO:0000313" key="6">
    <source>
        <dbReference type="EMBL" id="KAJ5066058.1"/>
    </source>
</evidence>
<organism evidence="6 7">
    <name type="scientific">Anaeramoeba ignava</name>
    <name type="common">Anaerobic marine amoeba</name>
    <dbReference type="NCBI Taxonomy" id="1746090"/>
    <lineage>
        <taxon>Eukaryota</taxon>
        <taxon>Metamonada</taxon>
        <taxon>Anaeramoebidae</taxon>
        <taxon>Anaeramoeba</taxon>
    </lineage>
</organism>
<accession>A0A9Q0R4F9</accession>
<dbReference type="GO" id="GO:0015031">
    <property type="term" value="P:protein transport"/>
    <property type="evidence" value="ECO:0007669"/>
    <property type="project" value="UniProtKB-KW"/>
</dbReference>
<dbReference type="Proteomes" id="UP001149090">
    <property type="component" value="Unassembled WGS sequence"/>
</dbReference>
<keyword evidence="4" id="KW-0175">Coiled coil</keyword>
<dbReference type="GO" id="GO:0005829">
    <property type="term" value="C:cytosol"/>
    <property type="evidence" value="ECO:0007669"/>
    <property type="project" value="GOC"/>
</dbReference>
<dbReference type="GO" id="GO:0005768">
    <property type="term" value="C:endosome"/>
    <property type="evidence" value="ECO:0007669"/>
    <property type="project" value="TreeGrafter"/>
</dbReference>
<dbReference type="Pfam" id="PF04118">
    <property type="entry name" value="Dopey_N"/>
    <property type="match status" value="1"/>
</dbReference>
<keyword evidence="2" id="KW-0653">Protein transport</keyword>
<evidence type="ECO:0000259" key="5">
    <source>
        <dbReference type="Pfam" id="PF04118"/>
    </source>
</evidence>